<dbReference type="GO" id="GO:0030497">
    <property type="term" value="P:fatty acid elongation"/>
    <property type="evidence" value="ECO:0007669"/>
    <property type="project" value="TreeGrafter"/>
</dbReference>
<comment type="caution">
    <text evidence="5">The sequence shown here is derived from an EMBL/GenBank/DDBJ whole genome shotgun (WGS) entry which is preliminary data.</text>
</comment>
<dbReference type="GO" id="GO:0016616">
    <property type="term" value="F:oxidoreductase activity, acting on the CH-OH group of donors, NAD or NADP as acceptor"/>
    <property type="evidence" value="ECO:0007669"/>
    <property type="project" value="TreeGrafter"/>
</dbReference>
<dbReference type="NCBIfam" id="NF009466">
    <property type="entry name" value="PRK12826.1-2"/>
    <property type="match status" value="1"/>
</dbReference>
<evidence type="ECO:0000313" key="6">
    <source>
        <dbReference type="Proteomes" id="UP000612899"/>
    </source>
</evidence>
<dbReference type="InterPro" id="IPR036291">
    <property type="entry name" value="NAD(P)-bd_dom_sf"/>
</dbReference>
<dbReference type="InterPro" id="IPR002347">
    <property type="entry name" value="SDR_fam"/>
</dbReference>
<evidence type="ECO:0000256" key="2">
    <source>
        <dbReference type="ARBA" id="ARBA00022857"/>
    </source>
</evidence>
<dbReference type="InterPro" id="IPR057326">
    <property type="entry name" value="KR_dom"/>
</dbReference>
<dbReference type="AlphaFoldDB" id="A0A8J3VHP3"/>
<dbReference type="RefSeq" id="WP_203910525.1">
    <property type="nucleotide sequence ID" value="NZ_BONY01000029.1"/>
</dbReference>
<dbReference type="PRINTS" id="PR00080">
    <property type="entry name" value="SDRFAMILY"/>
</dbReference>
<evidence type="ECO:0000313" key="5">
    <source>
        <dbReference type="EMBL" id="GIH06715.1"/>
    </source>
</evidence>
<dbReference type="Pfam" id="PF13561">
    <property type="entry name" value="adh_short_C2"/>
    <property type="match status" value="1"/>
</dbReference>
<accession>A0A8J3VHP3</accession>
<gene>
    <name evidence="5" type="primary">fabG_5</name>
    <name evidence="5" type="ORF">Rhe02_47820</name>
</gene>
<dbReference type="NCBIfam" id="NF005559">
    <property type="entry name" value="PRK07231.1"/>
    <property type="match status" value="1"/>
</dbReference>
<dbReference type="EMBL" id="BONY01000029">
    <property type="protein sequence ID" value="GIH06715.1"/>
    <property type="molecule type" value="Genomic_DNA"/>
</dbReference>
<dbReference type="PANTHER" id="PTHR42760:SF40">
    <property type="entry name" value="3-OXOACYL-[ACYL-CARRIER-PROTEIN] REDUCTASE, CHLOROPLASTIC"/>
    <property type="match status" value="1"/>
</dbReference>
<sequence length="249" mass="26005">MRSTLVEGRTAIVTGAAQGIGLAIATLLAEHGASVVISDINIDAATQSAESLRSKGYHAIAVACDVTDEQAVESLADTCQREFGSVDIMVNNAGITRDATMTKMTLADFRTVLDVHLTGAWLGTRAAGRVMREQRRGAIVNISSISGKVGNFGQTNYSAAKAGMVGLTKASAKELAKYGVRVNAIQPGLIRTAMTAAMPPEVLAQKMAEIPLGRIGEPEDIARAALFLASDLSGYITGTVTEVTGGRHM</sequence>
<protein>
    <submittedName>
        <fullName evidence="5">3-oxoacyl-[acyl-carrier-protein] reductase</fullName>
    </submittedName>
</protein>
<dbReference type="CDD" id="cd05333">
    <property type="entry name" value="BKR_SDR_c"/>
    <property type="match status" value="1"/>
</dbReference>
<proteinExistence type="inferred from homology"/>
<dbReference type="PANTHER" id="PTHR42760">
    <property type="entry name" value="SHORT-CHAIN DEHYDROGENASES/REDUCTASES FAMILY MEMBER"/>
    <property type="match status" value="1"/>
</dbReference>
<comment type="similarity">
    <text evidence="1">Belongs to the short-chain dehydrogenases/reductases (SDR) family.</text>
</comment>
<organism evidence="5 6">
    <name type="scientific">Rhizocola hellebori</name>
    <dbReference type="NCBI Taxonomy" id="1392758"/>
    <lineage>
        <taxon>Bacteria</taxon>
        <taxon>Bacillati</taxon>
        <taxon>Actinomycetota</taxon>
        <taxon>Actinomycetes</taxon>
        <taxon>Micromonosporales</taxon>
        <taxon>Micromonosporaceae</taxon>
        <taxon>Rhizocola</taxon>
    </lineage>
</organism>
<dbReference type="Proteomes" id="UP000612899">
    <property type="component" value="Unassembled WGS sequence"/>
</dbReference>
<reference evidence="5" key="1">
    <citation type="submission" date="2021-01" db="EMBL/GenBank/DDBJ databases">
        <title>Whole genome shotgun sequence of Rhizocola hellebori NBRC 109834.</title>
        <authorList>
            <person name="Komaki H."/>
            <person name="Tamura T."/>
        </authorList>
    </citation>
    <scope>NUCLEOTIDE SEQUENCE</scope>
    <source>
        <strain evidence="5">NBRC 109834</strain>
    </source>
</reference>
<name>A0A8J3VHP3_9ACTN</name>
<keyword evidence="2" id="KW-0521">NADP</keyword>
<dbReference type="Gene3D" id="3.40.50.720">
    <property type="entry name" value="NAD(P)-binding Rossmann-like Domain"/>
    <property type="match status" value="1"/>
</dbReference>
<dbReference type="SMART" id="SM00822">
    <property type="entry name" value="PKS_KR"/>
    <property type="match status" value="1"/>
</dbReference>
<evidence type="ECO:0000259" key="4">
    <source>
        <dbReference type="SMART" id="SM00822"/>
    </source>
</evidence>
<evidence type="ECO:0000256" key="3">
    <source>
        <dbReference type="ARBA" id="ARBA00023002"/>
    </source>
</evidence>
<dbReference type="FunFam" id="3.40.50.720:FF:000115">
    <property type="entry name" value="3-oxoacyl-[acyl-carrier-protein] reductase FabG"/>
    <property type="match status" value="1"/>
</dbReference>
<dbReference type="NCBIfam" id="NF004198">
    <property type="entry name" value="PRK05653.1-3"/>
    <property type="match status" value="1"/>
</dbReference>
<keyword evidence="3" id="KW-0560">Oxidoreductase</keyword>
<feature type="domain" description="Ketoreductase" evidence="4">
    <location>
        <begin position="9"/>
        <end position="188"/>
    </location>
</feature>
<dbReference type="SUPFAM" id="SSF51735">
    <property type="entry name" value="NAD(P)-binding Rossmann-fold domains"/>
    <property type="match status" value="1"/>
</dbReference>
<evidence type="ECO:0000256" key="1">
    <source>
        <dbReference type="ARBA" id="ARBA00006484"/>
    </source>
</evidence>
<keyword evidence="6" id="KW-1185">Reference proteome</keyword>
<dbReference type="PRINTS" id="PR00081">
    <property type="entry name" value="GDHRDH"/>
</dbReference>